<organism evidence="1 2">
    <name type="scientific">Riemerella columbipharyngis</name>
    <dbReference type="NCBI Taxonomy" id="1071918"/>
    <lineage>
        <taxon>Bacteria</taxon>
        <taxon>Pseudomonadati</taxon>
        <taxon>Bacteroidota</taxon>
        <taxon>Flavobacteriia</taxon>
        <taxon>Flavobacteriales</taxon>
        <taxon>Weeksellaceae</taxon>
        <taxon>Riemerella</taxon>
    </lineage>
</organism>
<sequence>MLIYLKRVILFLILINGLSCSSTSQYVAFKEKDDTIQEGNATICVVRPNVIWAAAIKSKIYQDDKLVGRLGHGSYLCWETEAKPLSIVATTENKDVLNLDLVPQQKYFIRLDYNLGFVVGRARLVQIDEQEFDKYLPRLHLPKIQAPK</sequence>
<evidence type="ECO:0000313" key="2">
    <source>
        <dbReference type="Proteomes" id="UP000198517"/>
    </source>
</evidence>
<dbReference type="AlphaFoldDB" id="A0A1G7EEW3"/>
<gene>
    <name evidence="1" type="ORF">SAMN05421544_11550</name>
</gene>
<keyword evidence="2" id="KW-1185">Reference proteome</keyword>
<dbReference type="EMBL" id="FNAS01000015">
    <property type="protein sequence ID" value="SDE62194.1"/>
    <property type="molecule type" value="Genomic_DNA"/>
</dbReference>
<protein>
    <recommendedName>
        <fullName evidence="3">DUF2846 domain-containing protein</fullName>
    </recommendedName>
</protein>
<accession>A0A1G7EEW3</accession>
<proteinExistence type="predicted"/>
<name>A0A1G7EEW3_9FLAO</name>
<dbReference type="STRING" id="1071918.SAMN05421544_11550"/>
<reference evidence="1 2" key="1">
    <citation type="submission" date="2016-10" db="EMBL/GenBank/DDBJ databases">
        <authorList>
            <person name="de Groot N.N."/>
        </authorList>
    </citation>
    <scope>NUCLEOTIDE SEQUENCE [LARGE SCALE GENOMIC DNA]</scope>
    <source>
        <strain evidence="1 2">DSM 24015</strain>
    </source>
</reference>
<evidence type="ECO:0000313" key="1">
    <source>
        <dbReference type="EMBL" id="SDE62194.1"/>
    </source>
</evidence>
<evidence type="ECO:0008006" key="3">
    <source>
        <dbReference type="Google" id="ProtNLM"/>
    </source>
</evidence>
<dbReference type="Proteomes" id="UP000198517">
    <property type="component" value="Unassembled WGS sequence"/>
</dbReference>